<feature type="compositionally biased region" description="Basic and acidic residues" evidence="1">
    <location>
        <begin position="98"/>
        <end position="111"/>
    </location>
</feature>
<proteinExistence type="predicted"/>
<name>A0A9Q4EIU4_9BACI</name>
<dbReference type="KEGG" id="bht:DIC78_03710"/>
<dbReference type="Proteomes" id="UP000234803">
    <property type="component" value="Unassembled WGS sequence"/>
</dbReference>
<dbReference type="EMBL" id="PGUV01000011">
    <property type="protein sequence ID" value="PLS06042.1"/>
    <property type="molecule type" value="Genomic_DNA"/>
</dbReference>
<evidence type="ECO:0000256" key="1">
    <source>
        <dbReference type="SAM" id="MobiDB-lite"/>
    </source>
</evidence>
<dbReference type="GeneID" id="50134004"/>
<accession>A0A9Q4EIU4</accession>
<keyword evidence="3" id="KW-0946">Virion</keyword>
<evidence type="ECO:0000313" key="4">
    <source>
        <dbReference type="Proteomes" id="UP000234803"/>
    </source>
</evidence>
<reference evidence="2" key="2">
    <citation type="submission" date="2022-02" db="EMBL/GenBank/DDBJ databases">
        <title>Crop Bioprotection Bacillus Genome Sequencing.</title>
        <authorList>
            <person name="Dunlap C."/>
        </authorList>
    </citation>
    <scope>NUCLEOTIDE SEQUENCE</scope>
    <source>
        <strain evidence="2">EC49O2N-C10</strain>
    </source>
</reference>
<sequence length="241" mass="27546">MKMSNKKRNADKKPLMYIVQPDYMETRSSMQEIVIKRKAKPAPTKAEEQPVYHEKEREDIQVKGAIETEEKEREDIQAKDAQQTEKKQAEEQVSQQKQEAREPENQKKQQEPLEEPQAIEDTAKQQPQEAEKKEEPAPEARKPEKEPEAVHNAAKAEEKTPPARKVKKPMSKMSIHEKIDFLTKLPHNMPRALCLIEANGKTYRGVIVGRRNDSVLLRTTGNGAPTELAIDDITSLHPLGF</sequence>
<keyword evidence="3" id="KW-0167">Capsid protein</keyword>
<dbReference type="RefSeq" id="WP_081638279.1">
    <property type="nucleotide sequence ID" value="NZ_ASJT01000031.1"/>
</dbReference>
<evidence type="ECO:0000313" key="5">
    <source>
        <dbReference type="Proteomes" id="UP001073053"/>
    </source>
</evidence>
<feature type="compositionally biased region" description="Basic and acidic residues" evidence="1">
    <location>
        <begin position="129"/>
        <end position="161"/>
    </location>
</feature>
<organism evidence="2 5">
    <name type="scientific">Bacillus halotolerans</name>
    <dbReference type="NCBI Taxonomy" id="260554"/>
    <lineage>
        <taxon>Bacteria</taxon>
        <taxon>Bacillati</taxon>
        <taxon>Bacillota</taxon>
        <taxon>Bacilli</taxon>
        <taxon>Bacillales</taxon>
        <taxon>Bacillaceae</taxon>
        <taxon>Bacillus</taxon>
    </lineage>
</organism>
<gene>
    <name evidence="3" type="ORF">CUU63_13300</name>
    <name evidence="2" type="ORF">MOF03_03475</name>
</gene>
<protein>
    <submittedName>
        <fullName evidence="2">Spore coat CotO family protein</fullName>
    </submittedName>
    <submittedName>
        <fullName evidence="3">Spore coat protein</fullName>
    </submittedName>
</protein>
<evidence type="ECO:0000313" key="3">
    <source>
        <dbReference type="EMBL" id="PLS06042.1"/>
    </source>
</evidence>
<feature type="compositionally biased region" description="Basic and acidic residues" evidence="1">
    <location>
        <begin position="45"/>
        <end position="90"/>
    </location>
</feature>
<dbReference type="AlphaFoldDB" id="A0A9Q4EIU4"/>
<evidence type="ECO:0000313" key="2">
    <source>
        <dbReference type="EMBL" id="MCY9183723.1"/>
    </source>
</evidence>
<comment type="caution">
    <text evidence="2">The sequence shown here is derived from an EMBL/GenBank/DDBJ whole genome shotgun (WGS) entry which is preliminary data.</text>
</comment>
<feature type="region of interest" description="Disordered" evidence="1">
    <location>
        <begin position="34"/>
        <end position="171"/>
    </location>
</feature>
<dbReference type="Proteomes" id="UP001073053">
    <property type="component" value="Unassembled WGS sequence"/>
</dbReference>
<dbReference type="Pfam" id="PF14153">
    <property type="entry name" value="Spore_coat_CotO"/>
    <property type="match status" value="1"/>
</dbReference>
<reference evidence="3 4" key="1">
    <citation type="submission" date="2017-12" db="EMBL/GenBank/DDBJ databases">
        <title>Comparative Functional Genomics of Dry Heat Resistant strains isolated from the Viking Spacecraft.</title>
        <authorList>
            <person name="Seuylemezian A."/>
            <person name="Cooper K."/>
            <person name="Vaishampayan P."/>
        </authorList>
    </citation>
    <scope>NUCLEOTIDE SEQUENCE [LARGE SCALE GENOMIC DNA]</scope>
    <source>
        <strain evidence="3 4">V48-19</strain>
    </source>
</reference>
<dbReference type="EMBL" id="JALAWA010000002">
    <property type="protein sequence ID" value="MCY9183723.1"/>
    <property type="molecule type" value="Genomic_DNA"/>
</dbReference>
<dbReference type="InterPro" id="IPR025439">
    <property type="entry name" value="Spore_coat_CotO"/>
</dbReference>